<dbReference type="InterPro" id="IPR019757">
    <property type="entry name" value="Pept_S26A_signal_pept_1_Lys-AS"/>
</dbReference>
<name>C9LX87_SELS3</name>
<evidence type="ECO:0000256" key="6">
    <source>
        <dbReference type="PIRSR" id="PIRSR600223-1"/>
    </source>
</evidence>
<comment type="caution">
    <text evidence="9">The sequence shown here is derived from an EMBL/GenBank/DDBJ whole genome shotgun (WGS) entry which is preliminary data.</text>
</comment>
<dbReference type="InterPro" id="IPR036286">
    <property type="entry name" value="LexA/Signal_pep-like_sf"/>
</dbReference>
<dbReference type="InterPro" id="IPR000223">
    <property type="entry name" value="Pept_S26A_signal_pept_1"/>
</dbReference>
<dbReference type="eggNOG" id="COG0681">
    <property type="taxonomic scope" value="Bacteria"/>
</dbReference>
<dbReference type="PRINTS" id="PR00727">
    <property type="entry name" value="LEADERPTASE"/>
</dbReference>
<dbReference type="PANTHER" id="PTHR43390">
    <property type="entry name" value="SIGNAL PEPTIDASE I"/>
    <property type="match status" value="1"/>
</dbReference>
<feature type="transmembrane region" description="Helical" evidence="7">
    <location>
        <begin position="36"/>
        <end position="60"/>
    </location>
</feature>
<feature type="domain" description="Peptidase S26" evidence="8">
    <location>
        <begin position="34"/>
        <end position="189"/>
    </location>
</feature>
<proteinExistence type="inferred from homology"/>
<evidence type="ECO:0000259" key="8">
    <source>
        <dbReference type="Pfam" id="PF10502"/>
    </source>
</evidence>
<evidence type="ECO:0000256" key="4">
    <source>
        <dbReference type="ARBA" id="ARBA00013208"/>
    </source>
</evidence>
<dbReference type="Proteomes" id="UP000003505">
    <property type="component" value="Unassembled WGS sequence"/>
</dbReference>
<protein>
    <recommendedName>
        <fullName evidence="4 7">Signal peptidase I</fullName>
        <ecNumber evidence="4 7">3.4.21.89</ecNumber>
    </recommendedName>
</protein>
<organism evidence="9 10">
    <name type="scientific">Selenomonas sputigena (strain ATCC 35185 / DSM 20758 / CCUG 44933 / VPI D19B-28)</name>
    <dbReference type="NCBI Taxonomy" id="546271"/>
    <lineage>
        <taxon>Bacteria</taxon>
        <taxon>Bacillati</taxon>
        <taxon>Bacillota</taxon>
        <taxon>Negativicutes</taxon>
        <taxon>Selenomonadales</taxon>
        <taxon>Selenomonadaceae</taxon>
        <taxon>Selenomonas</taxon>
    </lineage>
</organism>
<evidence type="ECO:0000256" key="7">
    <source>
        <dbReference type="RuleBase" id="RU362042"/>
    </source>
</evidence>
<comment type="subcellular location">
    <subcellularLocation>
        <location evidence="2">Cell membrane</location>
        <topology evidence="2">Single-pass type II membrane protein</topology>
    </subcellularLocation>
    <subcellularLocation>
        <location evidence="7">Membrane</location>
        <topology evidence="7">Single-pass type II membrane protein</topology>
    </subcellularLocation>
</comment>
<accession>C9LX87</accession>
<reference evidence="9 10" key="1">
    <citation type="submission" date="2009-09" db="EMBL/GenBank/DDBJ databases">
        <authorList>
            <person name="Weinstock G."/>
            <person name="Sodergren E."/>
            <person name="Clifton S."/>
            <person name="Fulton L."/>
            <person name="Fulton B."/>
            <person name="Courtney L."/>
            <person name="Fronick C."/>
            <person name="Harrison M."/>
            <person name="Strong C."/>
            <person name="Farmer C."/>
            <person name="Delahaunty K."/>
            <person name="Markovic C."/>
            <person name="Hall O."/>
            <person name="Minx P."/>
            <person name="Tomlinson C."/>
            <person name="Mitreva M."/>
            <person name="Nelson J."/>
            <person name="Hou S."/>
            <person name="Wollam A."/>
            <person name="Pepin K.H."/>
            <person name="Johnson M."/>
            <person name="Bhonagiri V."/>
            <person name="Nash W.E."/>
            <person name="Warren W."/>
            <person name="Chinwalla A."/>
            <person name="Mardis E.R."/>
            <person name="Wilson R.K."/>
        </authorList>
    </citation>
    <scope>NUCLEOTIDE SEQUENCE [LARGE SCALE GENOMIC DNA]</scope>
    <source>
        <strain evidence="10">ATCC 35185 / DSM 20758 / VPI D19B-28</strain>
    </source>
</reference>
<keyword evidence="7" id="KW-0472">Membrane</keyword>
<dbReference type="GO" id="GO:0005886">
    <property type="term" value="C:plasma membrane"/>
    <property type="evidence" value="ECO:0007669"/>
    <property type="project" value="UniProtKB-SubCell"/>
</dbReference>
<dbReference type="GO" id="GO:0004252">
    <property type="term" value="F:serine-type endopeptidase activity"/>
    <property type="evidence" value="ECO:0007669"/>
    <property type="project" value="InterPro"/>
</dbReference>
<dbReference type="PROSITE" id="PS00761">
    <property type="entry name" value="SPASE_I_3"/>
    <property type="match status" value="1"/>
</dbReference>
<evidence type="ECO:0000256" key="3">
    <source>
        <dbReference type="ARBA" id="ARBA00009370"/>
    </source>
</evidence>
<feature type="active site" evidence="6">
    <location>
        <position position="64"/>
    </location>
</feature>
<dbReference type="GO" id="GO:0006465">
    <property type="term" value="P:signal peptide processing"/>
    <property type="evidence" value="ECO:0007669"/>
    <property type="project" value="InterPro"/>
</dbReference>
<dbReference type="Pfam" id="PF10502">
    <property type="entry name" value="Peptidase_S26"/>
    <property type="match status" value="1"/>
</dbReference>
<evidence type="ECO:0000256" key="1">
    <source>
        <dbReference type="ARBA" id="ARBA00000677"/>
    </source>
</evidence>
<dbReference type="NCBIfam" id="TIGR02227">
    <property type="entry name" value="sigpep_I_bact"/>
    <property type="match status" value="1"/>
</dbReference>
<gene>
    <name evidence="9" type="primary">lepB</name>
    <name evidence="9" type="ORF">SELSPUOL_02090</name>
</gene>
<dbReference type="AlphaFoldDB" id="C9LX87"/>
<evidence type="ECO:0000256" key="2">
    <source>
        <dbReference type="ARBA" id="ARBA00004401"/>
    </source>
</evidence>
<dbReference type="InterPro" id="IPR019533">
    <property type="entry name" value="Peptidase_S26"/>
</dbReference>
<evidence type="ECO:0000313" key="9">
    <source>
        <dbReference type="EMBL" id="EEX76564.1"/>
    </source>
</evidence>
<keyword evidence="5 7" id="KW-0378">Hydrolase</keyword>
<dbReference type="Gene3D" id="2.10.109.10">
    <property type="entry name" value="Umud Fragment, subunit A"/>
    <property type="match status" value="1"/>
</dbReference>
<comment type="similarity">
    <text evidence="3 7">Belongs to the peptidase S26 family.</text>
</comment>
<keyword evidence="7" id="KW-1133">Transmembrane helix</keyword>
<evidence type="ECO:0000313" key="10">
    <source>
        <dbReference type="Proteomes" id="UP000003505"/>
    </source>
</evidence>
<keyword evidence="7" id="KW-0645">Protease</keyword>
<dbReference type="PROSITE" id="PS00760">
    <property type="entry name" value="SPASE_I_2"/>
    <property type="match status" value="1"/>
</dbReference>
<keyword evidence="7" id="KW-0812">Transmembrane</keyword>
<dbReference type="EC" id="3.4.21.89" evidence="4 7"/>
<dbReference type="STRING" id="546271.Selsp_0579"/>
<dbReference type="InterPro" id="IPR019758">
    <property type="entry name" value="Pept_S26A_signal_pept_1_CS"/>
</dbReference>
<dbReference type="PANTHER" id="PTHR43390:SF1">
    <property type="entry name" value="CHLOROPLAST PROCESSING PEPTIDASE"/>
    <property type="match status" value="1"/>
</dbReference>
<sequence>MGTALGNAGWAFSLRSPYFLFRRYFMSSLGEEVKDWLVAIVVAVVLAFVIRQFIVELYVVDGPSMRPTLQSRERLVVNKFIYRMREPERGEIIVFRYPRDPSRDFIKRVIAVPGDTIEIKDGKVFLNQQLLNEDYILEKTLTNYPLSTVPAGHIFVMGDNRNNSEDSRFADVGFVPYDLIKGKAMVVFWPVAEAKSLP</sequence>
<dbReference type="EMBL" id="ACKP02000048">
    <property type="protein sequence ID" value="EEX76564.1"/>
    <property type="molecule type" value="Genomic_DNA"/>
</dbReference>
<comment type="catalytic activity">
    <reaction evidence="1 7">
        <text>Cleavage of hydrophobic, N-terminal signal or leader sequences from secreted and periplasmic proteins.</text>
        <dbReference type="EC" id="3.4.21.89"/>
    </reaction>
</comment>
<dbReference type="GO" id="GO:0009003">
    <property type="term" value="F:signal peptidase activity"/>
    <property type="evidence" value="ECO:0007669"/>
    <property type="project" value="UniProtKB-EC"/>
</dbReference>
<evidence type="ECO:0000256" key="5">
    <source>
        <dbReference type="ARBA" id="ARBA00022801"/>
    </source>
</evidence>
<dbReference type="CDD" id="cd06530">
    <property type="entry name" value="S26_SPase_I"/>
    <property type="match status" value="1"/>
</dbReference>
<feature type="active site" evidence="6">
    <location>
        <position position="107"/>
    </location>
</feature>
<dbReference type="SUPFAM" id="SSF51306">
    <property type="entry name" value="LexA/Signal peptidase"/>
    <property type="match status" value="1"/>
</dbReference>